<keyword evidence="10" id="KW-1185">Reference proteome</keyword>
<evidence type="ECO:0000256" key="2">
    <source>
        <dbReference type="ARBA" id="ARBA00022475"/>
    </source>
</evidence>
<accession>A0ABW9FT24</accession>
<dbReference type="Proteomes" id="UP001629744">
    <property type="component" value="Unassembled WGS sequence"/>
</dbReference>
<organism evidence="9 10">
    <name type="scientific">Prescottella soli</name>
    <dbReference type="NCBI Taxonomy" id="1543852"/>
    <lineage>
        <taxon>Bacteria</taxon>
        <taxon>Bacillati</taxon>
        <taxon>Actinomycetota</taxon>
        <taxon>Actinomycetes</taxon>
        <taxon>Mycobacteriales</taxon>
        <taxon>Nocardiaceae</taxon>
        <taxon>Prescottella</taxon>
    </lineage>
</organism>
<keyword evidence="4 6" id="KW-1133">Transmembrane helix</keyword>
<keyword evidence="5 6" id="KW-0472">Membrane</keyword>
<evidence type="ECO:0000313" key="9">
    <source>
        <dbReference type="EMBL" id="MFM1728739.1"/>
    </source>
</evidence>
<dbReference type="InterPro" id="IPR027379">
    <property type="entry name" value="CLS_N"/>
</dbReference>
<proteinExistence type="predicted"/>
<gene>
    <name evidence="9" type="ORF">ABEU19_002232</name>
</gene>
<feature type="domain" description="SHOCT" evidence="7">
    <location>
        <begin position="137"/>
        <end position="164"/>
    </location>
</feature>
<comment type="caution">
    <text evidence="9">The sequence shown here is derived from an EMBL/GenBank/DDBJ whole genome shotgun (WGS) entry which is preliminary data.</text>
</comment>
<evidence type="ECO:0000256" key="6">
    <source>
        <dbReference type="SAM" id="Phobius"/>
    </source>
</evidence>
<sequence length="169" mass="19111">MGVYVRGADQKDRTFRLGSPMTSPFREEPCNELDVLMVFWSTVWDAIWWILTIFVCVVFLMALFSILGDLFRDRNLSGWYKALWLLFLIFLPFITVLVYLVARGNGMAERAQKETNEARVTVDEYILRSVAGGTAAAQIAQAKQLLDDGAITDEEFQQLKDAVLSSTTA</sequence>
<protein>
    <submittedName>
        <fullName evidence="9">SHOCT domain-containing protein</fullName>
    </submittedName>
</protein>
<keyword evidence="3 6" id="KW-0812">Transmembrane</keyword>
<evidence type="ECO:0000256" key="3">
    <source>
        <dbReference type="ARBA" id="ARBA00022692"/>
    </source>
</evidence>
<evidence type="ECO:0000256" key="4">
    <source>
        <dbReference type="ARBA" id="ARBA00022989"/>
    </source>
</evidence>
<name>A0ABW9FT24_9NOCA</name>
<keyword evidence="2" id="KW-1003">Cell membrane</keyword>
<dbReference type="RefSeq" id="WP_348605101.1">
    <property type="nucleotide sequence ID" value="NZ_CP157276.1"/>
</dbReference>
<evidence type="ECO:0000259" key="8">
    <source>
        <dbReference type="Pfam" id="PF13396"/>
    </source>
</evidence>
<comment type="subcellular location">
    <subcellularLocation>
        <location evidence="1">Cell membrane</location>
        <topology evidence="1">Multi-pass membrane protein</topology>
    </subcellularLocation>
</comment>
<dbReference type="InterPro" id="IPR018649">
    <property type="entry name" value="SHOCT"/>
</dbReference>
<feature type="domain" description="Cardiolipin synthase N-terminal" evidence="8">
    <location>
        <begin position="58"/>
        <end position="103"/>
    </location>
</feature>
<feature type="transmembrane region" description="Helical" evidence="6">
    <location>
        <begin position="46"/>
        <end position="71"/>
    </location>
</feature>
<evidence type="ECO:0000313" key="10">
    <source>
        <dbReference type="Proteomes" id="UP001629744"/>
    </source>
</evidence>
<dbReference type="Pfam" id="PF13396">
    <property type="entry name" value="PLDc_N"/>
    <property type="match status" value="1"/>
</dbReference>
<evidence type="ECO:0000256" key="1">
    <source>
        <dbReference type="ARBA" id="ARBA00004651"/>
    </source>
</evidence>
<evidence type="ECO:0000256" key="5">
    <source>
        <dbReference type="ARBA" id="ARBA00023136"/>
    </source>
</evidence>
<dbReference type="Pfam" id="PF09851">
    <property type="entry name" value="SHOCT"/>
    <property type="match status" value="1"/>
</dbReference>
<feature type="transmembrane region" description="Helical" evidence="6">
    <location>
        <begin position="83"/>
        <end position="102"/>
    </location>
</feature>
<evidence type="ECO:0000259" key="7">
    <source>
        <dbReference type="Pfam" id="PF09851"/>
    </source>
</evidence>
<dbReference type="EMBL" id="JBDLNU010000002">
    <property type="protein sequence ID" value="MFM1728739.1"/>
    <property type="molecule type" value="Genomic_DNA"/>
</dbReference>
<reference evidence="9 10" key="1">
    <citation type="submission" date="2023-11" db="EMBL/GenBank/DDBJ databases">
        <authorList>
            <person name="Val-Calvo J."/>
            <person name="Scortti M."/>
            <person name="Vazquez-Boland J."/>
        </authorList>
    </citation>
    <scope>NUCLEOTIDE SEQUENCE [LARGE SCALE GENOMIC DNA]</scope>
    <source>
        <strain evidence="9 10">DSM 46662</strain>
    </source>
</reference>